<accession>A0A8D5FVQ7</accession>
<keyword evidence="3" id="KW-0235">DNA replication</keyword>
<proteinExistence type="predicted"/>
<organism evidence="5 6">
    <name type="scientific">Desulfomarina profundi</name>
    <dbReference type="NCBI Taxonomy" id="2772557"/>
    <lineage>
        <taxon>Bacteria</taxon>
        <taxon>Pseudomonadati</taxon>
        <taxon>Thermodesulfobacteriota</taxon>
        <taxon>Desulfobulbia</taxon>
        <taxon>Desulfobulbales</taxon>
        <taxon>Desulfobulbaceae</taxon>
        <taxon>Desulfomarina</taxon>
    </lineage>
</organism>
<gene>
    <name evidence="5" type="ORF">DGMP_29240</name>
</gene>
<evidence type="ECO:0000256" key="4">
    <source>
        <dbReference type="ARBA" id="ARBA00022932"/>
    </source>
</evidence>
<dbReference type="PANTHER" id="PTHR34388">
    <property type="entry name" value="DNA POLYMERASE III SUBUNIT DELTA"/>
    <property type="match status" value="1"/>
</dbReference>
<dbReference type="GO" id="GO:0003887">
    <property type="term" value="F:DNA-directed DNA polymerase activity"/>
    <property type="evidence" value="ECO:0007669"/>
    <property type="project" value="UniProtKB-KW"/>
</dbReference>
<dbReference type="NCBIfam" id="TIGR01128">
    <property type="entry name" value="holA"/>
    <property type="match status" value="1"/>
</dbReference>
<keyword evidence="1" id="KW-0808">Transferase</keyword>
<dbReference type="RefSeq" id="WP_228854612.1">
    <property type="nucleotide sequence ID" value="NZ_AP024086.1"/>
</dbReference>
<dbReference type="EMBL" id="AP024086">
    <property type="protein sequence ID" value="BCL62231.1"/>
    <property type="molecule type" value="Genomic_DNA"/>
</dbReference>
<dbReference type="GO" id="GO:0003677">
    <property type="term" value="F:DNA binding"/>
    <property type="evidence" value="ECO:0007669"/>
    <property type="project" value="InterPro"/>
</dbReference>
<dbReference type="KEGG" id="dbk:DGMP_29240"/>
<evidence type="ECO:0000256" key="1">
    <source>
        <dbReference type="ARBA" id="ARBA00022679"/>
    </source>
</evidence>
<dbReference type="GO" id="GO:0006261">
    <property type="term" value="P:DNA-templated DNA replication"/>
    <property type="evidence" value="ECO:0007669"/>
    <property type="project" value="TreeGrafter"/>
</dbReference>
<evidence type="ECO:0000313" key="5">
    <source>
        <dbReference type="EMBL" id="BCL62231.1"/>
    </source>
</evidence>
<dbReference type="Proteomes" id="UP000826725">
    <property type="component" value="Chromosome"/>
</dbReference>
<evidence type="ECO:0008006" key="7">
    <source>
        <dbReference type="Google" id="ProtNLM"/>
    </source>
</evidence>
<dbReference type="GO" id="GO:0009360">
    <property type="term" value="C:DNA polymerase III complex"/>
    <property type="evidence" value="ECO:0007669"/>
    <property type="project" value="TreeGrafter"/>
</dbReference>
<dbReference type="InterPro" id="IPR005790">
    <property type="entry name" value="DNA_polIII_delta"/>
</dbReference>
<keyword evidence="4" id="KW-0239">DNA-directed DNA polymerase</keyword>
<evidence type="ECO:0000256" key="2">
    <source>
        <dbReference type="ARBA" id="ARBA00022695"/>
    </source>
</evidence>
<keyword evidence="6" id="KW-1185">Reference proteome</keyword>
<reference evidence="5" key="1">
    <citation type="submission" date="2020-09" db="EMBL/GenBank/DDBJ databases">
        <title>Desulfogranum mesoprofundum gen. nov., sp. nov., a novel mesophilic, sulfate-reducing chemolithoautotroph isolated from a deep-sea hydrothermal vent chimney in the Suiyo Seamount.</title>
        <authorList>
            <person name="Hashimoto Y."/>
            <person name="Nakagawa S."/>
        </authorList>
    </citation>
    <scope>NUCLEOTIDE SEQUENCE</scope>
    <source>
        <strain evidence="5">KT2</strain>
    </source>
</reference>
<keyword evidence="2" id="KW-0548">Nucleotidyltransferase</keyword>
<name>A0A8D5FVQ7_9BACT</name>
<dbReference type="PANTHER" id="PTHR34388:SF1">
    <property type="entry name" value="DNA POLYMERASE III SUBUNIT DELTA"/>
    <property type="match status" value="1"/>
</dbReference>
<evidence type="ECO:0000313" key="6">
    <source>
        <dbReference type="Proteomes" id="UP000826725"/>
    </source>
</evidence>
<evidence type="ECO:0000256" key="3">
    <source>
        <dbReference type="ARBA" id="ARBA00022705"/>
    </source>
</evidence>
<dbReference type="AlphaFoldDB" id="A0A8D5FVQ7"/>
<sequence>MTLIKRNDLEKQIKTGSIDLNNQAYLFFGERYLCKKSADRLQEILLEKYNGTVHSVDGEQEDFGQTLGRLLSFSLLPGLQIYRVSDSTIFHTKNILPSLWEKAMQANKAGKSNLAAKHLRAFAGAAGLDSGSSEPLGDTGTGAWKKLFGFAKPADSVKWADELLAGLPSDAKKTHSANLVDQCIAALEKGLPKGNILVLTAETVDKRQRLFTWLKKNCIVVDCSVAAGAGAAAQKEQKEVLREMMLRTLADFNKKIEPRALELFFERVGFHPVAVVMETEKLALFAGDRELISCSDLEEMVSPCRENALFELTDAFNKRQTARVMLVLNRLQEQGIHGLAILATMRNFFKKLLIFRYLQLQGHPSWRANMNASEFQNSYLPQLRSTEKWKDQLKGHPYALFMSFSSAARYSLEGLKHRMELLLEAEYQLKGSPLPTRLILEELFLSMLKKQNDH</sequence>
<protein>
    <recommendedName>
        <fullName evidence="7">DNA polymerase III subunit delta</fullName>
    </recommendedName>
</protein>